<keyword evidence="2" id="KW-1185">Reference proteome</keyword>
<name>A0ACC0HWR5_9ERIC</name>
<evidence type="ECO:0000313" key="2">
    <source>
        <dbReference type="Proteomes" id="UP001060215"/>
    </source>
</evidence>
<proteinExistence type="predicted"/>
<protein>
    <submittedName>
        <fullName evidence="1">LEAF RUST 10 DISEASE-RESISTANCE LOCUS RECEPTOR-LIKE PROTEIN KINASE-like 1.4</fullName>
    </submittedName>
</protein>
<sequence length="96" mass="10838">MAINKIQNHKLHELVDPCLGFDSDYEVRKMITKVAELVFQCLQNESDSRPSMKNVLGVLKGIQSEDCAMKNAKVVDIRKNDVMLLTSESPMLSLSR</sequence>
<comment type="caution">
    <text evidence="1">The sequence shown here is derived from an EMBL/GenBank/DDBJ whole genome shotgun (WGS) entry which is preliminary data.</text>
</comment>
<reference evidence="1 2" key="1">
    <citation type="journal article" date="2022" name="Plant J.">
        <title>Chromosome-level genome of Camellia lanceoleosa provides a valuable resource for understanding genome evolution and self-incompatibility.</title>
        <authorList>
            <person name="Gong W."/>
            <person name="Xiao S."/>
            <person name="Wang L."/>
            <person name="Liao Z."/>
            <person name="Chang Y."/>
            <person name="Mo W."/>
            <person name="Hu G."/>
            <person name="Li W."/>
            <person name="Zhao G."/>
            <person name="Zhu H."/>
            <person name="Hu X."/>
            <person name="Ji K."/>
            <person name="Xiang X."/>
            <person name="Song Q."/>
            <person name="Yuan D."/>
            <person name="Jin S."/>
            <person name="Zhang L."/>
        </authorList>
    </citation>
    <scope>NUCLEOTIDE SEQUENCE [LARGE SCALE GENOMIC DNA]</scope>
    <source>
        <strain evidence="1">SQ_2022a</strain>
    </source>
</reference>
<accession>A0ACC0HWR5</accession>
<evidence type="ECO:0000313" key="1">
    <source>
        <dbReference type="EMBL" id="KAI8018017.1"/>
    </source>
</evidence>
<gene>
    <name evidence="1" type="ORF">LOK49_LG04G01703</name>
</gene>
<organism evidence="1 2">
    <name type="scientific">Camellia lanceoleosa</name>
    <dbReference type="NCBI Taxonomy" id="1840588"/>
    <lineage>
        <taxon>Eukaryota</taxon>
        <taxon>Viridiplantae</taxon>
        <taxon>Streptophyta</taxon>
        <taxon>Embryophyta</taxon>
        <taxon>Tracheophyta</taxon>
        <taxon>Spermatophyta</taxon>
        <taxon>Magnoliopsida</taxon>
        <taxon>eudicotyledons</taxon>
        <taxon>Gunneridae</taxon>
        <taxon>Pentapetalae</taxon>
        <taxon>asterids</taxon>
        <taxon>Ericales</taxon>
        <taxon>Theaceae</taxon>
        <taxon>Camellia</taxon>
    </lineage>
</organism>
<dbReference type="EMBL" id="CM045759">
    <property type="protein sequence ID" value="KAI8018017.1"/>
    <property type="molecule type" value="Genomic_DNA"/>
</dbReference>
<dbReference type="Proteomes" id="UP001060215">
    <property type="component" value="Chromosome 2"/>
</dbReference>